<keyword evidence="6" id="KW-0539">Nucleus</keyword>
<reference evidence="9" key="4">
    <citation type="submission" date="2019-03" db="UniProtKB">
        <authorList>
            <consortium name="EnsemblPlants"/>
        </authorList>
    </citation>
    <scope>IDENTIFICATION</scope>
</reference>
<dbReference type="PROSITE" id="PS00036">
    <property type="entry name" value="BZIP_BASIC"/>
    <property type="match status" value="1"/>
</dbReference>
<feature type="region of interest" description="Disordered" evidence="7">
    <location>
        <begin position="139"/>
        <end position="167"/>
    </location>
</feature>
<comment type="similarity">
    <text evidence="2">Belongs to the bZIP family.</text>
</comment>
<dbReference type="AlphaFoldDB" id="A0A453T1A4"/>
<dbReference type="SUPFAM" id="SSF57959">
    <property type="entry name" value="Leucine zipper domain"/>
    <property type="match status" value="1"/>
</dbReference>
<dbReference type="InterPro" id="IPR046347">
    <property type="entry name" value="bZIP_sf"/>
</dbReference>
<keyword evidence="10" id="KW-1185">Reference proteome</keyword>
<evidence type="ECO:0000256" key="4">
    <source>
        <dbReference type="ARBA" id="ARBA00023125"/>
    </source>
</evidence>
<evidence type="ECO:0000259" key="8">
    <source>
        <dbReference type="PROSITE" id="PS50217"/>
    </source>
</evidence>
<dbReference type="InterPro" id="IPR004827">
    <property type="entry name" value="bZIP"/>
</dbReference>
<name>A0A453T1A4_AEGTS</name>
<dbReference type="FunFam" id="1.20.5.170:FF:000020">
    <property type="entry name" value="BZIP transcription factor"/>
    <property type="match status" value="1"/>
</dbReference>
<feature type="region of interest" description="Disordered" evidence="7">
    <location>
        <begin position="84"/>
        <end position="119"/>
    </location>
</feature>
<dbReference type="PROSITE" id="PS50217">
    <property type="entry name" value="BZIP"/>
    <property type="match status" value="1"/>
</dbReference>
<organism evidence="9 10">
    <name type="scientific">Aegilops tauschii subsp. strangulata</name>
    <name type="common">Goatgrass</name>
    <dbReference type="NCBI Taxonomy" id="200361"/>
    <lineage>
        <taxon>Eukaryota</taxon>
        <taxon>Viridiplantae</taxon>
        <taxon>Streptophyta</taxon>
        <taxon>Embryophyta</taxon>
        <taxon>Tracheophyta</taxon>
        <taxon>Spermatophyta</taxon>
        <taxon>Magnoliopsida</taxon>
        <taxon>Liliopsida</taxon>
        <taxon>Poales</taxon>
        <taxon>Poaceae</taxon>
        <taxon>BOP clade</taxon>
        <taxon>Pooideae</taxon>
        <taxon>Triticodae</taxon>
        <taxon>Triticeae</taxon>
        <taxon>Triticinae</taxon>
        <taxon>Aegilops</taxon>
    </lineage>
</organism>
<dbReference type="PANTHER" id="PTHR47693">
    <property type="entry name" value="BZIP TRANSCRIPTION FACTOR RISBZ3-RELATED"/>
    <property type="match status" value="1"/>
</dbReference>
<protein>
    <recommendedName>
        <fullName evidence="8">BZIP domain-containing protein</fullName>
    </recommendedName>
</protein>
<reference evidence="10" key="1">
    <citation type="journal article" date="2014" name="Science">
        <title>Ancient hybridizations among the ancestral genomes of bread wheat.</title>
        <authorList>
            <consortium name="International Wheat Genome Sequencing Consortium,"/>
            <person name="Marcussen T."/>
            <person name="Sandve S.R."/>
            <person name="Heier L."/>
            <person name="Spannagl M."/>
            <person name="Pfeifer M."/>
            <person name="Jakobsen K.S."/>
            <person name="Wulff B.B."/>
            <person name="Steuernagel B."/>
            <person name="Mayer K.F."/>
            <person name="Olsen O.A."/>
        </authorList>
    </citation>
    <scope>NUCLEOTIDE SEQUENCE [LARGE SCALE GENOMIC DNA]</scope>
    <source>
        <strain evidence="10">cv. AL8/78</strain>
    </source>
</reference>
<evidence type="ECO:0000256" key="3">
    <source>
        <dbReference type="ARBA" id="ARBA00023015"/>
    </source>
</evidence>
<dbReference type="Gene3D" id="1.20.5.170">
    <property type="match status" value="1"/>
</dbReference>
<evidence type="ECO:0000313" key="9">
    <source>
        <dbReference type="EnsemblPlants" id="AET7Gv21190000.8"/>
    </source>
</evidence>
<comment type="subcellular location">
    <subcellularLocation>
        <location evidence="1">Nucleus</location>
    </subcellularLocation>
</comment>
<keyword evidence="3" id="KW-0805">Transcription regulation</keyword>
<dbReference type="GO" id="GO:0003677">
    <property type="term" value="F:DNA binding"/>
    <property type="evidence" value="ECO:0007669"/>
    <property type="project" value="UniProtKB-KW"/>
</dbReference>
<feature type="domain" description="BZIP" evidence="8">
    <location>
        <begin position="259"/>
        <end position="311"/>
    </location>
</feature>
<keyword evidence="4" id="KW-0238">DNA-binding</keyword>
<evidence type="ECO:0000256" key="2">
    <source>
        <dbReference type="ARBA" id="ARBA00007163"/>
    </source>
</evidence>
<dbReference type="GO" id="GO:0005634">
    <property type="term" value="C:nucleus"/>
    <property type="evidence" value="ECO:0007669"/>
    <property type="project" value="UniProtKB-SubCell"/>
</dbReference>
<dbReference type="PANTHER" id="PTHR47693:SF2">
    <property type="entry name" value="BZIP TRANSCRIPTION FACTOR RISBZ5"/>
    <property type="match status" value="1"/>
</dbReference>
<feature type="region of interest" description="Disordered" evidence="7">
    <location>
        <begin position="202"/>
        <end position="281"/>
    </location>
</feature>
<dbReference type="Proteomes" id="UP000015105">
    <property type="component" value="Chromosome 7D"/>
</dbReference>
<dbReference type="EnsemblPlants" id="AET7Gv21190000.8">
    <property type="protein sequence ID" value="AET7Gv21190000.8"/>
    <property type="gene ID" value="AET7Gv21190000"/>
</dbReference>
<dbReference type="GO" id="GO:0003700">
    <property type="term" value="F:DNA-binding transcription factor activity"/>
    <property type="evidence" value="ECO:0007669"/>
    <property type="project" value="InterPro"/>
</dbReference>
<accession>A0A453T1A4</accession>
<evidence type="ECO:0000256" key="5">
    <source>
        <dbReference type="ARBA" id="ARBA00023163"/>
    </source>
</evidence>
<evidence type="ECO:0000313" key="10">
    <source>
        <dbReference type="Proteomes" id="UP000015105"/>
    </source>
</evidence>
<keyword evidence="5" id="KW-0804">Transcription</keyword>
<dbReference type="Pfam" id="PF00170">
    <property type="entry name" value="bZIP_1"/>
    <property type="match status" value="1"/>
</dbReference>
<dbReference type="InterPro" id="IPR044168">
    <property type="entry name" value="RISBZ3/4/5"/>
</dbReference>
<dbReference type="Gramene" id="AET7Gv21190000.8">
    <property type="protein sequence ID" value="AET7Gv21190000.8"/>
    <property type="gene ID" value="AET7Gv21190000"/>
</dbReference>
<dbReference type="SMART" id="SM00338">
    <property type="entry name" value="BRLZ"/>
    <property type="match status" value="1"/>
</dbReference>
<reference evidence="9" key="5">
    <citation type="journal article" date="2021" name="G3 (Bethesda)">
        <title>Aegilops tauschii genome assembly Aet v5.0 features greater sequence contiguity and improved annotation.</title>
        <authorList>
            <person name="Wang L."/>
            <person name="Zhu T."/>
            <person name="Rodriguez J.C."/>
            <person name="Deal K.R."/>
            <person name="Dubcovsky J."/>
            <person name="McGuire P.E."/>
            <person name="Lux T."/>
            <person name="Spannagl M."/>
            <person name="Mayer K.F.X."/>
            <person name="Baldrich P."/>
            <person name="Meyers B.C."/>
            <person name="Huo N."/>
            <person name="Gu Y.Q."/>
            <person name="Zhou H."/>
            <person name="Devos K.M."/>
            <person name="Bennetzen J.L."/>
            <person name="Unver T."/>
            <person name="Budak H."/>
            <person name="Gulick P.J."/>
            <person name="Galiba G."/>
            <person name="Kalapos B."/>
            <person name="Nelson D.R."/>
            <person name="Li P."/>
            <person name="You F.M."/>
            <person name="Luo M.C."/>
            <person name="Dvorak J."/>
        </authorList>
    </citation>
    <scope>NUCLEOTIDE SEQUENCE [LARGE SCALE GENOMIC DNA]</scope>
    <source>
        <strain evidence="9">cv. AL8/78</strain>
    </source>
</reference>
<feature type="compositionally biased region" description="Polar residues" evidence="7">
    <location>
        <begin position="209"/>
        <end position="233"/>
    </location>
</feature>
<reference evidence="10" key="2">
    <citation type="journal article" date="2017" name="Nat. Plants">
        <title>The Aegilops tauschii genome reveals multiple impacts of transposons.</title>
        <authorList>
            <person name="Zhao G."/>
            <person name="Zou C."/>
            <person name="Li K."/>
            <person name="Wang K."/>
            <person name="Li T."/>
            <person name="Gao L."/>
            <person name="Zhang X."/>
            <person name="Wang H."/>
            <person name="Yang Z."/>
            <person name="Liu X."/>
            <person name="Jiang W."/>
            <person name="Mao L."/>
            <person name="Kong X."/>
            <person name="Jiao Y."/>
            <person name="Jia J."/>
        </authorList>
    </citation>
    <scope>NUCLEOTIDE SEQUENCE [LARGE SCALE GENOMIC DNA]</scope>
    <source>
        <strain evidence="10">cv. AL8/78</strain>
    </source>
</reference>
<feature type="compositionally biased region" description="Basic and acidic residues" evidence="7">
    <location>
        <begin position="152"/>
        <end position="162"/>
    </location>
</feature>
<proteinExistence type="inferred from homology"/>
<evidence type="ECO:0000256" key="1">
    <source>
        <dbReference type="ARBA" id="ARBA00004123"/>
    </source>
</evidence>
<feature type="region of interest" description="Disordered" evidence="7">
    <location>
        <begin position="14"/>
        <end position="46"/>
    </location>
</feature>
<sequence>YKLFKYTLSRSEVLNPMKSRRRPRKHAPTQPCTLPPARPYEDPSQPASLSIQPAAIIFVSPNGAFHVPFPCTIKAVAGDAVTPRNGGLAKKDRQTDAQTDENTTTVTSRRRGRRPAEMKKCASELEFEAFIRQHLAAAEAEAQRGRPGQGPDDSRYGEHGRGDGVFSPGGGLPGLCFGDSNALELQESNAGHVWWSDGLRAPQHHAVPTPTQSQTPAVSASPRETISGNQALETESDSDSESLVEIGGGRCKRSGKSSDTRRIRRMVSNRESARRSRRRKHAQLTDLELQVEQLKSESATLFKQLTEANQQFTTAVTDNRILKSDVETLRIKVKMAEDMVARGAVSCGLGQQLGLAPFLNSRKM</sequence>
<feature type="compositionally biased region" description="Basic residues" evidence="7">
    <location>
        <begin position="18"/>
        <end position="27"/>
    </location>
</feature>
<evidence type="ECO:0000256" key="7">
    <source>
        <dbReference type="SAM" id="MobiDB-lite"/>
    </source>
</evidence>
<dbReference type="STRING" id="200361.A0A453T1A4"/>
<evidence type="ECO:0000256" key="6">
    <source>
        <dbReference type="ARBA" id="ARBA00023242"/>
    </source>
</evidence>
<reference evidence="9" key="3">
    <citation type="journal article" date="2017" name="Nature">
        <title>Genome sequence of the progenitor of the wheat D genome Aegilops tauschii.</title>
        <authorList>
            <person name="Luo M.C."/>
            <person name="Gu Y.Q."/>
            <person name="Puiu D."/>
            <person name="Wang H."/>
            <person name="Twardziok S.O."/>
            <person name="Deal K.R."/>
            <person name="Huo N."/>
            <person name="Zhu T."/>
            <person name="Wang L."/>
            <person name="Wang Y."/>
            <person name="McGuire P.E."/>
            <person name="Liu S."/>
            <person name="Long H."/>
            <person name="Ramasamy R.K."/>
            <person name="Rodriguez J.C."/>
            <person name="Van S.L."/>
            <person name="Yuan L."/>
            <person name="Wang Z."/>
            <person name="Xia Z."/>
            <person name="Xiao L."/>
            <person name="Anderson O.D."/>
            <person name="Ouyang S."/>
            <person name="Liang Y."/>
            <person name="Zimin A.V."/>
            <person name="Pertea G."/>
            <person name="Qi P."/>
            <person name="Bennetzen J.L."/>
            <person name="Dai X."/>
            <person name="Dawson M.W."/>
            <person name="Muller H.G."/>
            <person name="Kugler K."/>
            <person name="Rivarola-Duarte L."/>
            <person name="Spannagl M."/>
            <person name="Mayer K.F.X."/>
            <person name="Lu F.H."/>
            <person name="Bevan M.W."/>
            <person name="Leroy P."/>
            <person name="Li P."/>
            <person name="You F.M."/>
            <person name="Sun Q."/>
            <person name="Liu Z."/>
            <person name="Lyons E."/>
            <person name="Wicker T."/>
            <person name="Salzberg S.L."/>
            <person name="Devos K.M."/>
            <person name="Dvorak J."/>
        </authorList>
    </citation>
    <scope>NUCLEOTIDE SEQUENCE [LARGE SCALE GENOMIC DNA]</scope>
    <source>
        <strain evidence="9">cv. AL8/78</strain>
    </source>
</reference>